<evidence type="ECO:0000313" key="2">
    <source>
        <dbReference type="EMBL" id="KAF2772987.1"/>
    </source>
</evidence>
<gene>
    <name evidence="2" type="ORF">EJ03DRAFT_265561</name>
</gene>
<dbReference type="SUPFAM" id="SSF46565">
    <property type="entry name" value="Chaperone J-domain"/>
    <property type="match status" value="1"/>
</dbReference>
<name>A0A6G1LJB2_9PEZI</name>
<dbReference type="OrthoDB" id="10250354at2759"/>
<dbReference type="InterPro" id="IPR050817">
    <property type="entry name" value="DjlA_DnaK_co-chaperone"/>
</dbReference>
<dbReference type="InterPro" id="IPR036869">
    <property type="entry name" value="J_dom_sf"/>
</dbReference>
<dbReference type="EMBL" id="ML995812">
    <property type="protein sequence ID" value="KAF2772987.1"/>
    <property type="molecule type" value="Genomic_DNA"/>
</dbReference>
<accession>A0A6G1LJB2</accession>
<organism evidence="2 3">
    <name type="scientific">Teratosphaeria nubilosa</name>
    <dbReference type="NCBI Taxonomy" id="161662"/>
    <lineage>
        <taxon>Eukaryota</taxon>
        <taxon>Fungi</taxon>
        <taxon>Dikarya</taxon>
        <taxon>Ascomycota</taxon>
        <taxon>Pezizomycotina</taxon>
        <taxon>Dothideomycetes</taxon>
        <taxon>Dothideomycetidae</taxon>
        <taxon>Mycosphaerellales</taxon>
        <taxon>Teratosphaeriaceae</taxon>
        <taxon>Teratosphaeria</taxon>
    </lineage>
</organism>
<dbReference type="SMART" id="SM00271">
    <property type="entry name" value="DnaJ"/>
    <property type="match status" value="1"/>
</dbReference>
<keyword evidence="2" id="KW-0346">Stress response</keyword>
<reference evidence="2" key="1">
    <citation type="journal article" date="2020" name="Stud. Mycol.">
        <title>101 Dothideomycetes genomes: a test case for predicting lifestyles and emergence of pathogens.</title>
        <authorList>
            <person name="Haridas S."/>
            <person name="Albert R."/>
            <person name="Binder M."/>
            <person name="Bloem J."/>
            <person name="Labutti K."/>
            <person name="Salamov A."/>
            <person name="Andreopoulos B."/>
            <person name="Baker S."/>
            <person name="Barry K."/>
            <person name="Bills G."/>
            <person name="Bluhm B."/>
            <person name="Cannon C."/>
            <person name="Castanera R."/>
            <person name="Culley D."/>
            <person name="Daum C."/>
            <person name="Ezra D."/>
            <person name="Gonzalez J."/>
            <person name="Henrissat B."/>
            <person name="Kuo A."/>
            <person name="Liang C."/>
            <person name="Lipzen A."/>
            <person name="Lutzoni F."/>
            <person name="Magnuson J."/>
            <person name="Mondo S."/>
            <person name="Nolan M."/>
            <person name="Ohm R."/>
            <person name="Pangilinan J."/>
            <person name="Park H.-J."/>
            <person name="Ramirez L."/>
            <person name="Alfaro M."/>
            <person name="Sun H."/>
            <person name="Tritt A."/>
            <person name="Yoshinaga Y."/>
            <person name="Zwiers L.-H."/>
            <person name="Turgeon B."/>
            <person name="Goodwin S."/>
            <person name="Spatafora J."/>
            <person name="Crous P."/>
            <person name="Grigoriev I."/>
        </authorList>
    </citation>
    <scope>NUCLEOTIDE SEQUENCE</scope>
    <source>
        <strain evidence="2">CBS 116005</strain>
    </source>
</reference>
<dbReference type="PANTHER" id="PTHR24074">
    <property type="entry name" value="CO-CHAPERONE PROTEIN DJLA"/>
    <property type="match status" value="1"/>
</dbReference>
<dbReference type="PRINTS" id="PR00625">
    <property type="entry name" value="JDOMAIN"/>
</dbReference>
<dbReference type="InterPro" id="IPR001623">
    <property type="entry name" value="DnaJ_domain"/>
</dbReference>
<feature type="non-terminal residue" evidence="2">
    <location>
        <position position="73"/>
    </location>
</feature>
<proteinExistence type="predicted"/>
<dbReference type="Pfam" id="PF00226">
    <property type="entry name" value="DnaJ"/>
    <property type="match status" value="1"/>
</dbReference>
<protein>
    <submittedName>
        <fullName evidence="2">Heat shock protein DnaJ</fullName>
    </submittedName>
</protein>
<dbReference type="PROSITE" id="PS50076">
    <property type="entry name" value="DNAJ_2"/>
    <property type="match status" value="1"/>
</dbReference>
<evidence type="ECO:0000259" key="1">
    <source>
        <dbReference type="PROSITE" id="PS50076"/>
    </source>
</evidence>
<dbReference type="CDD" id="cd06257">
    <property type="entry name" value="DnaJ"/>
    <property type="match status" value="1"/>
</dbReference>
<sequence>MGLPLPEDPYAALGVAKDASAATIKTQYRKLVLKCHPDKVQDEARKAAAVDNFHKIQTAYEIIGDEDRRSRYD</sequence>
<feature type="domain" description="J" evidence="1">
    <location>
        <begin position="8"/>
        <end position="73"/>
    </location>
</feature>
<keyword evidence="3" id="KW-1185">Reference proteome</keyword>
<dbReference type="Proteomes" id="UP000799436">
    <property type="component" value="Unassembled WGS sequence"/>
</dbReference>
<dbReference type="AlphaFoldDB" id="A0A6G1LJB2"/>
<evidence type="ECO:0000313" key="3">
    <source>
        <dbReference type="Proteomes" id="UP000799436"/>
    </source>
</evidence>
<dbReference type="Gene3D" id="1.10.287.110">
    <property type="entry name" value="DnaJ domain"/>
    <property type="match status" value="1"/>
</dbReference>